<evidence type="ECO:0000313" key="2">
    <source>
        <dbReference type="Proteomes" id="UP001439875"/>
    </source>
</evidence>
<protein>
    <submittedName>
        <fullName evidence="1">BlaR1 family beta-lactam sensor/signal transducer</fullName>
    </submittedName>
</protein>
<organism evidence="1 2">
    <name type="scientific">Robertmurraya yapensis</name>
    <name type="common">ex Hitch et al 2024</name>
    <dbReference type="NCBI Taxonomy" id="3133160"/>
    <lineage>
        <taxon>Bacteria</taxon>
        <taxon>Bacillati</taxon>
        <taxon>Bacillota</taxon>
        <taxon>Bacilli</taxon>
        <taxon>Bacillales</taxon>
        <taxon>Bacillaceae</taxon>
        <taxon>Robertmurraya</taxon>
    </lineage>
</organism>
<sequence length="596" mass="68838">MIERMLLNHLIIGVIVSSLSVIVILFMKKLFQKHLAAKWHYNIWYFLLIALSLPFFPTHIFKFEQLFWDPSQGSSSASSFTQSGNQMTNSFNWVQDFSVSVHRTDLSFISQVLVAIWIGGMLIASLMTIHAWLSIRKIRRSSIDLKDEKYLLLFKECQRRLGISKQIKVTTSPLVSSPMTFGLWQTYIVLPTRCEQWLTMKEMEYIFLHELNHYKSRDILINYVMVIYQIIYWFNPLIWVAFREMRLDREIACDTAVLKSLDTDSYSEYGNTIINFIDRSIRKRTFSLATQLNGSKEQIKKRIERIADFAPETKELKWRSVLIFALVGLFVSLQLPFVSAFAAENQYYDFTSKETEYADLEKYFDGFEGSFVLYDEKNDHYLIHNREKSILRVSPDSTYKIYSGLFALESNVITKDSSTLSWDGTLNPYESWNTDHDLGSALKNSVNWYFQALDRKTGLNTIEANLNQINYGNVDVSGGPDSFWLESSLKISPVEQVEVLRSFYRNQFGFKEENIKTVKEALQLEERNGAVLSGKTGTGNVNGKNINGWFIGYVETKDNTYFFATNIHNENDAAGSKAAEITLSILKDKEIYKGGE</sequence>
<name>A0ACC6S586_9BACI</name>
<keyword evidence="2" id="KW-1185">Reference proteome</keyword>
<dbReference type="Proteomes" id="UP001439875">
    <property type="component" value="Unassembled WGS sequence"/>
</dbReference>
<accession>A0ACC6S586</accession>
<comment type="caution">
    <text evidence="1">The sequence shown here is derived from an EMBL/GenBank/DDBJ whole genome shotgun (WGS) entry which is preliminary data.</text>
</comment>
<gene>
    <name evidence="1" type="ORF">WMO40_00465</name>
</gene>
<reference evidence="1" key="1">
    <citation type="submission" date="2024-03" db="EMBL/GenBank/DDBJ databases">
        <title>Human intestinal bacterial collection.</title>
        <authorList>
            <person name="Pauvert C."/>
            <person name="Hitch T.C.A."/>
            <person name="Clavel T."/>
        </authorList>
    </citation>
    <scope>NUCLEOTIDE SEQUENCE</scope>
    <source>
        <strain evidence="1">CLA-AA-H227</strain>
    </source>
</reference>
<dbReference type="EMBL" id="JBBMEW010000001">
    <property type="protein sequence ID" value="MEQ2525155.1"/>
    <property type="molecule type" value="Genomic_DNA"/>
</dbReference>
<evidence type="ECO:0000313" key="1">
    <source>
        <dbReference type="EMBL" id="MEQ2525155.1"/>
    </source>
</evidence>
<proteinExistence type="predicted"/>